<dbReference type="SUPFAM" id="SSF53335">
    <property type="entry name" value="S-adenosyl-L-methionine-dependent methyltransferases"/>
    <property type="match status" value="1"/>
</dbReference>
<dbReference type="Pfam" id="PF07021">
    <property type="entry name" value="MetW"/>
    <property type="match status" value="1"/>
</dbReference>
<dbReference type="InterPro" id="IPR029063">
    <property type="entry name" value="SAM-dependent_MTases_sf"/>
</dbReference>
<proteinExistence type="predicted"/>
<name>A0A382D2X2_9ZZZZ</name>
<dbReference type="InterPro" id="IPR010743">
    <property type="entry name" value="Methionine_synth_MetW"/>
</dbReference>
<reference evidence="1" key="1">
    <citation type="submission" date="2018-05" db="EMBL/GenBank/DDBJ databases">
        <authorList>
            <person name="Lanie J.A."/>
            <person name="Ng W.-L."/>
            <person name="Kazmierczak K.M."/>
            <person name="Andrzejewski T.M."/>
            <person name="Davidsen T.M."/>
            <person name="Wayne K.J."/>
            <person name="Tettelin H."/>
            <person name="Glass J.I."/>
            <person name="Rusch D."/>
            <person name="Podicherti R."/>
            <person name="Tsui H.-C.T."/>
            <person name="Winkler M.E."/>
        </authorList>
    </citation>
    <scope>NUCLEOTIDE SEQUENCE</scope>
</reference>
<dbReference type="CDD" id="cd02440">
    <property type="entry name" value="AdoMet_MTases"/>
    <property type="match status" value="1"/>
</dbReference>
<dbReference type="Gene3D" id="3.40.50.150">
    <property type="entry name" value="Vaccinia Virus protein VP39"/>
    <property type="match status" value="1"/>
</dbReference>
<gene>
    <name evidence="1" type="ORF">METZ01_LOCUS185248</name>
</gene>
<dbReference type="AlphaFoldDB" id="A0A382D2X2"/>
<feature type="non-terminal residue" evidence="1">
    <location>
        <position position="87"/>
    </location>
</feature>
<sequence length="87" mass="10036">VYLPFLEALRPFHRKFMVLDLGCGRGEWLQLLKELKFESIGVDLDQEMVNECENLGLKVRCEDVLQALKSFRSKSLSLVTGFHIAEH</sequence>
<organism evidence="1">
    <name type="scientific">marine metagenome</name>
    <dbReference type="NCBI Taxonomy" id="408172"/>
    <lineage>
        <taxon>unclassified sequences</taxon>
        <taxon>metagenomes</taxon>
        <taxon>ecological metagenomes</taxon>
    </lineage>
</organism>
<evidence type="ECO:0000313" key="1">
    <source>
        <dbReference type="EMBL" id="SVB32394.1"/>
    </source>
</evidence>
<dbReference type="EMBL" id="UINC01037223">
    <property type="protein sequence ID" value="SVB32394.1"/>
    <property type="molecule type" value="Genomic_DNA"/>
</dbReference>
<evidence type="ECO:0008006" key="2">
    <source>
        <dbReference type="Google" id="ProtNLM"/>
    </source>
</evidence>
<feature type="non-terminal residue" evidence="1">
    <location>
        <position position="1"/>
    </location>
</feature>
<accession>A0A382D2X2</accession>
<protein>
    <recommendedName>
        <fullName evidence="2">Methyltransferase domain-containing protein</fullName>
    </recommendedName>
</protein>